<gene>
    <name evidence="10" type="primary">LOC132803954</name>
</gene>
<reference evidence="10" key="1">
    <citation type="submission" date="2025-08" db="UniProtKB">
        <authorList>
            <consortium name="RefSeq"/>
        </authorList>
    </citation>
    <scope>IDENTIFICATION</scope>
    <source>
        <tissue evidence="10">Seedling</tissue>
    </source>
</reference>
<accession>A0A6P4AXF5</accession>
<organism evidence="9 10">
    <name type="scientific">Ziziphus jujuba</name>
    <name type="common">Chinese jujube</name>
    <name type="synonym">Ziziphus sativa</name>
    <dbReference type="NCBI Taxonomy" id="326968"/>
    <lineage>
        <taxon>Eukaryota</taxon>
        <taxon>Viridiplantae</taxon>
        <taxon>Streptophyta</taxon>
        <taxon>Embryophyta</taxon>
        <taxon>Tracheophyta</taxon>
        <taxon>Spermatophyta</taxon>
        <taxon>Magnoliopsida</taxon>
        <taxon>eudicotyledons</taxon>
        <taxon>Gunneridae</taxon>
        <taxon>Pentapetalae</taxon>
        <taxon>rosids</taxon>
        <taxon>fabids</taxon>
        <taxon>Rosales</taxon>
        <taxon>Rhamnaceae</taxon>
        <taxon>Paliureae</taxon>
        <taxon>Ziziphus</taxon>
    </lineage>
</organism>
<comment type="subcellular location">
    <subcellularLocation>
        <location evidence="7">Lipid droplet</location>
    </subcellularLocation>
    <subcellularLocation>
        <location evidence="7">Membrane</location>
        <topology evidence="7">Multi-pass membrane protein</topology>
    </subcellularLocation>
</comment>
<feature type="transmembrane region" description="Helical" evidence="8">
    <location>
        <begin position="68"/>
        <end position="92"/>
    </location>
</feature>
<evidence type="ECO:0000256" key="4">
    <source>
        <dbReference type="ARBA" id="ARBA00022692"/>
    </source>
</evidence>
<keyword evidence="6 8" id="KW-0472">Membrane</keyword>
<keyword evidence="4 8" id="KW-0812">Transmembrane</keyword>
<sequence>MAQNDRQYQHQSTLTYQFARASTAAAFGGSLELLSGLTLTGTVIALVLATPLLVLFSPVLVPAAITLFLLFAGFVTSSGLGAAGAFVLYWMYNYAAGKHPLGADKLDQLGNMIANIVSNGREHHDQGEEDWEVPRKRRVLL</sequence>
<comment type="similarity">
    <text evidence="2 7">Belongs to the oleosin family.</text>
</comment>
<dbReference type="Proteomes" id="UP001652623">
    <property type="component" value="Chromosome 6"/>
</dbReference>
<keyword evidence="3 7" id="KW-0551">Lipid droplet</keyword>
<feature type="transmembrane region" description="Helical" evidence="8">
    <location>
        <begin position="33"/>
        <end position="56"/>
    </location>
</feature>
<name>A0A6P4AXF5_ZIZJJ</name>
<dbReference type="GO" id="GO:0005576">
    <property type="term" value="C:extracellular region"/>
    <property type="evidence" value="ECO:0007669"/>
    <property type="project" value="TreeGrafter"/>
</dbReference>
<dbReference type="GO" id="GO:0012511">
    <property type="term" value="C:monolayer-surrounded lipid storage body"/>
    <property type="evidence" value="ECO:0007669"/>
    <property type="project" value="InterPro"/>
</dbReference>
<dbReference type="AlphaFoldDB" id="A0A6P4AXF5"/>
<evidence type="ECO:0000256" key="3">
    <source>
        <dbReference type="ARBA" id="ARBA00022677"/>
    </source>
</evidence>
<evidence type="ECO:0000256" key="1">
    <source>
        <dbReference type="ARBA" id="ARBA00002582"/>
    </source>
</evidence>
<evidence type="ECO:0000256" key="7">
    <source>
        <dbReference type="RuleBase" id="RU000540"/>
    </source>
</evidence>
<dbReference type="GO" id="GO:0016020">
    <property type="term" value="C:membrane"/>
    <property type="evidence" value="ECO:0007669"/>
    <property type="project" value="UniProtKB-SubCell"/>
</dbReference>
<dbReference type="Pfam" id="PF01277">
    <property type="entry name" value="Oleosin"/>
    <property type="match status" value="1"/>
</dbReference>
<evidence type="ECO:0000313" key="9">
    <source>
        <dbReference type="Proteomes" id="UP001652623"/>
    </source>
</evidence>
<protein>
    <recommendedName>
        <fullName evidence="7">Oleosin</fullName>
    </recommendedName>
</protein>
<dbReference type="GO" id="GO:0019915">
    <property type="term" value="P:lipid storage"/>
    <property type="evidence" value="ECO:0007669"/>
    <property type="project" value="TreeGrafter"/>
</dbReference>
<dbReference type="PANTHER" id="PTHR33203:SF31">
    <property type="entry name" value="OLEOSIN"/>
    <property type="match status" value="1"/>
</dbReference>
<dbReference type="InterPro" id="IPR000136">
    <property type="entry name" value="Oleosin"/>
</dbReference>
<evidence type="ECO:0000256" key="2">
    <source>
        <dbReference type="ARBA" id="ARBA00010858"/>
    </source>
</evidence>
<keyword evidence="9" id="KW-1185">Reference proteome</keyword>
<comment type="function">
    <text evidence="1">May have a structural role to stabilize the lipid body during desiccation of the seed by preventing coalescence of the oil. Probably interacts with both lipid and phospholipid moieties of lipid bodies. May also provide recognition signals for specific lipase anchorage in lipolysis during seedling growth.</text>
</comment>
<evidence type="ECO:0000256" key="5">
    <source>
        <dbReference type="ARBA" id="ARBA00022989"/>
    </source>
</evidence>
<dbReference type="PANTHER" id="PTHR33203">
    <property type="entry name" value="OLEOSIN"/>
    <property type="match status" value="1"/>
</dbReference>
<dbReference type="GO" id="GO:0009791">
    <property type="term" value="P:post-embryonic development"/>
    <property type="evidence" value="ECO:0007669"/>
    <property type="project" value="UniProtKB-ARBA"/>
</dbReference>
<dbReference type="PROSITE" id="PS00811">
    <property type="entry name" value="OLEOSINS"/>
    <property type="match status" value="1"/>
</dbReference>
<evidence type="ECO:0000256" key="6">
    <source>
        <dbReference type="ARBA" id="ARBA00023136"/>
    </source>
</evidence>
<keyword evidence="5 8" id="KW-1133">Transmembrane helix</keyword>
<dbReference type="GeneID" id="132803954"/>
<evidence type="ECO:0000313" key="10">
    <source>
        <dbReference type="RefSeq" id="XP_060673798.1"/>
    </source>
</evidence>
<dbReference type="RefSeq" id="XP_060673798.1">
    <property type="nucleotide sequence ID" value="XM_060817815.1"/>
</dbReference>
<evidence type="ECO:0000256" key="8">
    <source>
        <dbReference type="SAM" id="Phobius"/>
    </source>
</evidence>
<proteinExistence type="inferred from homology"/>
<dbReference type="GO" id="GO:0048608">
    <property type="term" value="P:reproductive structure development"/>
    <property type="evidence" value="ECO:0007669"/>
    <property type="project" value="UniProtKB-ARBA"/>
</dbReference>